<feature type="compositionally biased region" description="Low complexity" evidence="5">
    <location>
        <begin position="353"/>
        <end position="368"/>
    </location>
</feature>
<organism evidence="8 9">
    <name type="scientific">Tieghemiomyces parasiticus</name>
    <dbReference type="NCBI Taxonomy" id="78921"/>
    <lineage>
        <taxon>Eukaryota</taxon>
        <taxon>Fungi</taxon>
        <taxon>Fungi incertae sedis</taxon>
        <taxon>Zoopagomycota</taxon>
        <taxon>Kickxellomycotina</taxon>
        <taxon>Dimargaritomycetes</taxon>
        <taxon>Dimargaritales</taxon>
        <taxon>Dimargaritaceae</taxon>
        <taxon>Tieghemiomyces</taxon>
    </lineage>
</organism>
<gene>
    <name evidence="8" type="primary">ssh4_7</name>
    <name evidence="8" type="ORF">IWQ60_007357</name>
</gene>
<evidence type="ECO:0000256" key="5">
    <source>
        <dbReference type="SAM" id="MobiDB-lite"/>
    </source>
</evidence>
<keyword evidence="4 6" id="KW-0472">Membrane</keyword>
<evidence type="ECO:0000256" key="1">
    <source>
        <dbReference type="ARBA" id="ARBA00004167"/>
    </source>
</evidence>
<evidence type="ECO:0000259" key="7">
    <source>
        <dbReference type="PROSITE" id="PS50188"/>
    </source>
</evidence>
<proteinExistence type="predicted"/>
<dbReference type="InterPro" id="IPR003877">
    <property type="entry name" value="SPRY_dom"/>
</dbReference>
<dbReference type="InterPro" id="IPR050618">
    <property type="entry name" value="Ubq-SigPath_Reg"/>
</dbReference>
<accession>A0A9W8DU99</accession>
<dbReference type="SUPFAM" id="SSF49899">
    <property type="entry name" value="Concanavalin A-like lectins/glucanases"/>
    <property type="match status" value="1"/>
</dbReference>
<dbReference type="AlphaFoldDB" id="A0A9W8DU99"/>
<dbReference type="SMART" id="SM00449">
    <property type="entry name" value="SPRY"/>
    <property type="match status" value="1"/>
</dbReference>
<evidence type="ECO:0000313" key="9">
    <source>
        <dbReference type="Proteomes" id="UP001150569"/>
    </source>
</evidence>
<reference evidence="8" key="1">
    <citation type="submission" date="2022-07" db="EMBL/GenBank/DDBJ databases">
        <title>Phylogenomic reconstructions and comparative analyses of Kickxellomycotina fungi.</title>
        <authorList>
            <person name="Reynolds N.K."/>
            <person name="Stajich J.E."/>
            <person name="Barry K."/>
            <person name="Grigoriev I.V."/>
            <person name="Crous P."/>
            <person name="Smith M.E."/>
        </authorList>
    </citation>
    <scope>NUCLEOTIDE SEQUENCE</scope>
    <source>
        <strain evidence="8">RSA 861</strain>
    </source>
</reference>
<dbReference type="InterPro" id="IPR035780">
    <property type="entry name" value="SPRY_Ssh4-like"/>
</dbReference>
<dbReference type="CDD" id="cd12910">
    <property type="entry name" value="SPRY_SSH4_like"/>
    <property type="match status" value="1"/>
</dbReference>
<evidence type="ECO:0000313" key="8">
    <source>
        <dbReference type="EMBL" id="KAJ1918973.1"/>
    </source>
</evidence>
<feature type="compositionally biased region" description="Low complexity" evidence="5">
    <location>
        <begin position="505"/>
        <end position="519"/>
    </location>
</feature>
<feature type="compositionally biased region" description="Pro residues" evidence="5">
    <location>
        <begin position="592"/>
        <end position="604"/>
    </location>
</feature>
<feature type="region of interest" description="Disordered" evidence="5">
    <location>
        <begin position="587"/>
        <end position="615"/>
    </location>
</feature>
<dbReference type="PANTHER" id="PTHR12864">
    <property type="entry name" value="RAN BINDING PROTEIN 9-RELATED"/>
    <property type="match status" value="1"/>
</dbReference>
<evidence type="ECO:0000256" key="6">
    <source>
        <dbReference type="SAM" id="Phobius"/>
    </source>
</evidence>
<feature type="region of interest" description="Disordered" evidence="5">
    <location>
        <begin position="390"/>
        <end position="478"/>
    </location>
</feature>
<keyword evidence="2 6" id="KW-0812">Transmembrane</keyword>
<feature type="domain" description="B30.2/SPRY" evidence="7">
    <location>
        <begin position="114"/>
        <end position="304"/>
    </location>
</feature>
<dbReference type="InterPro" id="IPR013320">
    <property type="entry name" value="ConA-like_dom_sf"/>
</dbReference>
<feature type="region of interest" description="Disordered" evidence="5">
    <location>
        <begin position="342"/>
        <end position="368"/>
    </location>
</feature>
<dbReference type="Proteomes" id="UP001150569">
    <property type="component" value="Unassembled WGS sequence"/>
</dbReference>
<evidence type="ECO:0000256" key="3">
    <source>
        <dbReference type="ARBA" id="ARBA00022989"/>
    </source>
</evidence>
<evidence type="ECO:0000256" key="4">
    <source>
        <dbReference type="ARBA" id="ARBA00023136"/>
    </source>
</evidence>
<feature type="compositionally biased region" description="Low complexity" evidence="5">
    <location>
        <begin position="450"/>
        <end position="464"/>
    </location>
</feature>
<dbReference type="Gene3D" id="2.60.120.920">
    <property type="match status" value="1"/>
</dbReference>
<feature type="region of interest" description="Disordered" evidence="5">
    <location>
        <begin position="494"/>
        <end position="524"/>
    </location>
</feature>
<evidence type="ECO:0000256" key="2">
    <source>
        <dbReference type="ARBA" id="ARBA00022692"/>
    </source>
</evidence>
<dbReference type="GO" id="GO:0016020">
    <property type="term" value="C:membrane"/>
    <property type="evidence" value="ECO:0007669"/>
    <property type="project" value="UniProtKB-SubCell"/>
</dbReference>
<protein>
    <submittedName>
        <fullName evidence="8">Protein ssh4</fullName>
    </submittedName>
</protein>
<dbReference type="InterPro" id="IPR001870">
    <property type="entry name" value="B30.2/SPRY"/>
</dbReference>
<feature type="compositionally biased region" description="Polar residues" evidence="5">
    <location>
        <begin position="465"/>
        <end position="478"/>
    </location>
</feature>
<sequence>MPFPPGDDNPDVSEAVVIVVAVASGLFFLAAILFAVFLPRLPRWVTYLGCCCHCICCPTTVRRACRNFLDDSYAYGGYFGDDGDDDEFYIPDELRQSLFQNDAFRQSYELGRAFEAAHPYGSVATALTAEQKQMIMEKGVSAWQFDVSPDANCMPQMDDRTELIFYGGENCVPTNLPLPKQNPVYYFEVKLQEKPQETNVAVGLATKPYPSWRLAGWNKYSVGYHSESGRVFHNNPFRGINLGEPCFEGDIIGIGYQPRSGTVFFTRNGRRYRSVTSGLLYDLFPVVSADGYCVLSTNFGQRGFVFIEANVKRWGLAPLEGTIVPPPMYGQDQGTFLVESNRHGSEANGAGGSSAAAAAAGPSSSASATTPYYNHHYQSLIEREAHAFAQHHQVQRTPTIHRNHSQHELPENPSFGNNYPRPSLSPLATEYGQSIGYLQAGDNDEDHVGTSPSSPTAALTSRTLPKSQTLPPNTSITIKGNNMASFVVSVPRFRPTSDMSGGGDPVPSSPASPATVPSPHRSTHATANTIPVTLAALASPAAQVDFAMPLASPPAYTERDPHPDVAGSQLTADDCYAQAQLHIADALTPNPRFEPTPPAYPPPAARQQPQRQPSELFDAVAVMVASDSETSGDGDEGRS</sequence>
<keyword evidence="9" id="KW-1185">Reference proteome</keyword>
<dbReference type="EMBL" id="JANBPT010000487">
    <property type="protein sequence ID" value="KAJ1918973.1"/>
    <property type="molecule type" value="Genomic_DNA"/>
</dbReference>
<comment type="caution">
    <text evidence="8">The sequence shown here is derived from an EMBL/GenBank/DDBJ whole genome shotgun (WGS) entry which is preliminary data.</text>
</comment>
<dbReference type="PROSITE" id="PS50188">
    <property type="entry name" value="B302_SPRY"/>
    <property type="match status" value="1"/>
</dbReference>
<keyword evidence="3 6" id="KW-1133">Transmembrane helix</keyword>
<dbReference type="OrthoDB" id="258495at2759"/>
<feature type="transmembrane region" description="Helical" evidence="6">
    <location>
        <begin position="15"/>
        <end position="38"/>
    </location>
</feature>
<dbReference type="InterPro" id="IPR043136">
    <property type="entry name" value="B30.2/SPRY_sf"/>
</dbReference>
<name>A0A9W8DU99_9FUNG</name>
<dbReference type="Pfam" id="PF00622">
    <property type="entry name" value="SPRY"/>
    <property type="match status" value="1"/>
</dbReference>
<comment type="subcellular location">
    <subcellularLocation>
        <location evidence="1">Membrane</location>
        <topology evidence="1">Single-pass membrane protein</topology>
    </subcellularLocation>
</comment>